<feature type="region of interest" description="Disordered" evidence="1">
    <location>
        <begin position="387"/>
        <end position="443"/>
    </location>
</feature>
<comment type="caution">
    <text evidence="3">The sequence shown here is derived from an EMBL/GenBank/DDBJ whole genome shotgun (WGS) entry which is preliminary data.</text>
</comment>
<protein>
    <recommendedName>
        <fullName evidence="2">JmjC domain-containing protein</fullName>
    </recommendedName>
</protein>
<evidence type="ECO:0000256" key="1">
    <source>
        <dbReference type="SAM" id="MobiDB-lite"/>
    </source>
</evidence>
<dbReference type="PANTHER" id="PTHR12461:SF105">
    <property type="entry name" value="HYPOXIA-INDUCIBLE FACTOR 1-ALPHA INHIBITOR"/>
    <property type="match status" value="1"/>
</dbReference>
<reference evidence="3" key="1">
    <citation type="submission" date="2023-08" db="EMBL/GenBank/DDBJ databases">
        <authorList>
            <person name="Audoor S."/>
            <person name="Bilcke G."/>
        </authorList>
    </citation>
    <scope>NUCLEOTIDE SEQUENCE</scope>
</reference>
<keyword evidence="4" id="KW-1185">Reference proteome</keyword>
<evidence type="ECO:0000313" key="4">
    <source>
        <dbReference type="Proteomes" id="UP001295423"/>
    </source>
</evidence>
<name>A0AAD2CGL5_9STRA</name>
<feature type="compositionally biased region" description="Acidic residues" evidence="1">
    <location>
        <begin position="396"/>
        <end position="407"/>
    </location>
</feature>
<dbReference type="SUPFAM" id="SSF51197">
    <property type="entry name" value="Clavaminate synthase-like"/>
    <property type="match status" value="1"/>
</dbReference>
<evidence type="ECO:0000313" key="3">
    <source>
        <dbReference type="EMBL" id="CAJ1934294.1"/>
    </source>
</evidence>
<evidence type="ECO:0000259" key="2">
    <source>
        <dbReference type="PROSITE" id="PS51184"/>
    </source>
</evidence>
<dbReference type="PANTHER" id="PTHR12461">
    <property type="entry name" value="HYPOXIA-INDUCIBLE FACTOR 1 ALPHA INHIBITOR-RELATED"/>
    <property type="match status" value="1"/>
</dbReference>
<feature type="domain" description="JmjC" evidence="2">
    <location>
        <begin position="162"/>
        <end position="334"/>
    </location>
</feature>
<feature type="region of interest" description="Disordered" evidence="1">
    <location>
        <begin position="1"/>
        <end position="30"/>
    </location>
</feature>
<dbReference type="Proteomes" id="UP001295423">
    <property type="component" value="Unassembled WGS sequence"/>
</dbReference>
<dbReference type="AlphaFoldDB" id="A0AAD2CGL5"/>
<feature type="compositionally biased region" description="Basic and acidic residues" evidence="1">
    <location>
        <begin position="15"/>
        <end position="26"/>
    </location>
</feature>
<dbReference type="Gene3D" id="2.60.120.650">
    <property type="entry name" value="Cupin"/>
    <property type="match status" value="1"/>
</dbReference>
<gene>
    <name evidence="3" type="ORF">CYCCA115_LOCUS3684</name>
</gene>
<dbReference type="EMBL" id="CAKOGP040000335">
    <property type="protein sequence ID" value="CAJ1934294.1"/>
    <property type="molecule type" value="Genomic_DNA"/>
</dbReference>
<dbReference type="InterPro" id="IPR003347">
    <property type="entry name" value="JmjC_dom"/>
</dbReference>
<proteinExistence type="predicted"/>
<organism evidence="3 4">
    <name type="scientific">Cylindrotheca closterium</name>
    <dbReference type="NCBI Taxonomy" id="2856"/>
    <lineage>
        <taxon>Eukaryota</taxon>
        <taxon>Sar</taxon>
        <taxon>Stramenopiles</taxon>
        <taxon>Ochrophyta</taxon>
        <taxon>Bacillariophyta</taxon>
        <taxon>Bacillariophyceae</taxon>
        <taxon>Bacillariophycidae</taxon>
        <taxon>Bacillariales</taxon>
        <taxon>Bacillariaceae</taxon>
        <taxon>Cylindrotheca</taxon>
    </lineage>
</organism>
<feature type="compositionally biased region" description="Basic and acidic residues" evidence="1">
    <location>
        <begin position="408"/>
        <end position="419"/>
    </location>
</feature>
<sequence>MSQPGKKRQTTSHIKGNEKKARHEVPSDDSPVVVVKNKVEDAKSISLSPDLNELLHPMTEQEFLDQHFRQKAVHITCDQVGTDNYALKRVSDLREAMFDLDPEMIIRETSSDNVFLWLVDKGGNKEIQDRKSSTIRSIEISDVDTAISLHKIAKHATYCRAPPMVEQNLVASLLKATGLGCGQYDPSGESIISMGRGEVETFISTENHLTNWHYDFQENFTIQLSGTKRWTLQQGTIKDPIRGCTPHYASPEAVESQLKAAHLFDRKFRFGFPEKDVTAVGNVHSIDVKPGDVFYFPAGMWHKVDTIEPGVSINVSLMASNYASIASQALHQLMFQDERWRQPVLNNKRVEAVDHLKALLKELPSMIQRLEQSGGAEAILPPVLRHPPSFLPTGDEGGEWEDFENEEKDCGPDGGKETAGDDGSETAKSVGDREEDNLLDPTKFDSFPENWSYNLELGETVQISRNPLAALHKLTETTSFYDNNDDDDDNDDGKDIFILNVNYAGNETHQSAIRVVFRDNDDSFVQSLYCNERQNGDVTKTIKVSEKNESHLKFLVFHGYLQILDSSSRSDMPGKANATKIV</sequence>
<feature type="compositionally biased region" description="Basic residues" evidence="1">
    <location>
        <begin position="1"/>
        <end position="10"/>
    </location>
</feature>
<dbReference type="Pfam" id="PF08007">
    <property type="entry name" value="JmjC_2"/>
    <property type="match status" value="1"/>
</dbReference>
<dbReference type="PROSITE" id="PS51184">
    <property type="entry name" value="JMJC"/>
    <property type="match status" value="1"/>
</dbReference>
<accession>A0AAD2CGL5</accession>